<dbReference type="PRINTS" id="PR01415">
    <property type="entry name" value="ANKYRIN"/>
</dbReference>
<dbReference type="InterPro" id="IPR027474">
    <property type="entry name" value="L-asparaginase_N"/>
</dbReference>
<accession>A0A026WBH7</accession>
<feature type="binding site" evidence="6">
    <location>
        <begin position="188"/>
        <end position="189"/>
    </location>
    <ligand>
        <name>substrate</name>
    </ligand>
</feature>
<evidence type="ECO:0000256" key="2">
    <source>
        <dbReference type="ARBA" id="ARBA00022737"/>
    </source>
</evidence>
<feature type="domain" description="L-asparaginase N-terminal" evidence="11">
    <location>
        <begin position="79"/>
        <end position="284"/>
    </location>
</feature>
<protein>
    <recommendedName>
        <fullName evidence="1">asparaginase</fullName>
        <ecNumber evidence="1">3.5.1.1</ecNumber>
    </recommendedName>
</protein>
<dbReference type="InterPro" id="IPR027475">
    <property type="entry name" value="Asparaginase/glutaminase_AS2"/>
</dbReference>
<dbReference type="STRING" id="2015173.A0A026WBH7"/>
<keyword evidence="4 7" id="KW-0040">ANK repeat</keyword>
<dbReference type="PANTHER" id="PTHR11707:SF28">
    <property type="entry name" value="60 KDA LYSOPHOSPHOLIPASE"/>
    <property type="match status" value="1"/>
</dbReference>
<dbReference type="Pfam" id="PF12796">
    <property type="entry name" value="Ank_2"/>
    <property type="match status" value="2"/>
</dbReference>
<dbReference type="Pfam" id="PF17763">
    <property type="entry name" value="Asparaginase_C"/>
    <property type="match status" value="1"/>
</dbReference>
<dbReference type="PANTHER" id="PTHR11707">
    <property type="entry name" value="L-ASPARAGINASE"/>
    <property type="match status" value="1"/>
</dbReference>
<dbReference type="InterPro" id="IPR041725">
    <property type="entry name" value="L-asparaginase_I"/>
</dbReference>
<dbReference type="SMART" id="SM00248">
    <property type="entry name" value="ANK"/>
    <property type="match status" value="3"/>
</dbReference>
<dbReference type="PROSITE" id="PS51732">
    <property type="entry name" value="ASN_GLN_ASE_3"/>
    <property type="match status" value="1"/>
</dbReference>
<dbReference type="EC" id="3.5.1.1" evidence="1"/>
<dbReference type="Gene3D" id="3.40.50.40">
    <property type="match status" value="1"/>
</dbReference>
<evidence type="ECO:0000256" key="9">
    <source>
        <dbReference type="PROSITE-ProRule" id="PRU10100"/>
    </source>
</evidence>
<evidence type="ECO:0000256" key="8">
    <source>
        <dbReference type="PROSITE-ProRule" id="PRU10099"/>
    </source>
</evidence>
<feature type="binding site" evidence="6">
    <location>
        <position position="157"/>
    </location>
    <ligand>
        <name>substrate</name>
    </ligand>
</feature>
<dbReference type="SFLD" id="SFLDS00057">
    <property type="entry name" value="Glutaminase/Asparaginase"/>
    <property type="match status" value="1"/>
</dbReference>
<dbReference type="SUPFAM" id="SSF48403">
    <property type="entry name" value="Ankyrin repeat"/>
    <property type="match status" value="1"/>
</dbReference>
<organism evidence="13 14">
    <name type="scientific">Ooceraea biroi</name>
    <name type="common">Clonal raider ant</name>
    <name type="synonym">Cerapachys biroi</name>
    <dbReference type="NCBI Taxonomy" id="2015173"/>
    <lineage>
        <taxon>Eukaryota</taxon>
        <taxon>Metazoa</taxon>
        <taxon>Ecdysozoa</taxon>
        <taxon>Arthropoda</taxon>
        <taxon>Hexapoda</taxon>
        <taxon>Insecta</taxon>
        <taxon>Pterygota</taxon>
        <taxon>Neoptera</taxon>
        <taxon>Endopterygota</taxon>
        <taxon>Hymenoptera</taxon>
        <taxon>Apocrita</taxon>
        <taxon>Aculeata</taxon>
        <taxon>Formicoidea</taxon>
        <taxon>Formicidae</taxon>
        <taxon>Dorylinae</taxon>
        <taxon>Ooceraea</taxon>
    </lineage>
</organism>
<dbReference type="PROSITE" id="PS50297">
    <property type="entry name" value="ANK_REP_REGION"/>
    <property type="match status" value="2"/>
</dbReference>
<feature type="active site" evidence="9">
    <location>
        <position position="188"/>
    </location>
</feature>
<dbReference type="PROSITE" id="PS00917">
    <property type="entry name" value="ASN_GLN_ASE_2"/>
    <property type="match status" value="1"/>
</dbReference>
<dbReference type="OMA" id="CDVGVIP"/>
<dbReference type="PRINTS" id="PR00139">
    <property type="entry name" value="ASNGLNASE"/>
</dbReference>
<evidence type="ECO:0000256" key="3">
    <source>
        <dbReference type="ARBA" id="ARBA00022801"/>
    </source>
</evidence>
<feature type="repeat" description="ANK" evidence="7">
    <location>
        <begin position="554"/>
        <end position="586"/>
    </location>
</feature>
<dbReference type="SUPFAM" id="SSF53774">
    <property type="entry name" value="Glutaminase/Asparaginase"/>
    <property type="match status" value="1"/>
</dbReference>
<dbReference type="InterPro" id="IPR027473">
    <property type="entry name" value="L-asparaginase_C"/>
</dbReference>
<dbReference type="PIRSF" id="PIRSF500176">
    <property type="entry name" value="L_ASNase"/>
    <property type="match status" value="1"/>
</dbReference>
<dbReference type="EMBL" id="KK107341">
    <property type="protein sequence ID" value="EZA52399.1"/>
    <property type="molecule type" value="Genomic_DNA"/>
</dbReference>
<dbReference type="InterPro" id="IPR036152">
    <property type="entry name" value="Asp/glu_Ase-like_sf"/>
</dbReference>
<feature type="repeat" description="ANK" evidence="7">
    <location>
        <begin position="620"/>
        <end position="652"/>
    </location>
</feature>
<dbReference type="PROSITE" id="PS50088">
    <property type="entry name" value="ANK_REPEAT"/>
    <property type="match status" value="3"/>
</dbReference>
<dbReference type="PIRSF" id="PIRSF001220">
    <property type="entry name" value="L-ASNase_gatD"/>
    <property type="match status" value="1"/>
</dbReference>
<keyword evidence="3" id="KW-0378">Hydrolase</keyword>
<gene>
    <name evidence="13" type="ORF">X777_08542</name>
</gene>
<evidence type="ECO:0000313" key="13">
    <source>
        <dbReference type="EMBL" id="EZA52399.1"/>
    </source>
</evidence>
<dbReference type="InterPro" id="IPR036770">
    <property type="entry name" value="Ankyrin_rpt-contain_sf"/>
</dbReference>
<dbReference type="Gene3D" id="3.40.50.1170">
    <property type="entry name" value="L-asparaginase, N-terminal domain"/>
    <property type="match status" value="1"/>
</dbReference>
<dbReference type="FunFam" id="3.40.50.40:FF:000001">
    <property type="entry name" value="L-asparaginase 1"/>
    <property type="match status" value="1"/>
</dbReference>
<dbReference type="NCBIfam" id="TIGR00519">
    <property type="entry name" value="asnASE_I"/>
    <property type="match status" value="1"/>
</dbReference>
<name>A0A026WBH7_OOCBI</name>
<evidence type="ECO:0000256" key="1">
    <source>
        <dbReference type="ARBA" id="ARBA00012920"/>
    </source>
</evidence>
<dbReference type="OrthoDB" id="542841at2759"/>
<dbReference type="CDD" id="cd08963">
    <property type="entry name" value="L-asparaginase_I"/>
    <property type="match status" value="1"/>
</dbReference>
<keyword evidence="2" id="KW-0677">Repeat</keyword>
<keyword evidence="14" id="KW-1185">Reference proteome</keyword>
<feature type="domain" description="Asparaginase/glutaminase C-terminal" evidence="12">
    <location>
        <begin position="328"/>
        <end position="444"/>
    </location>
</feature>
<feature type="active site" evidence="8">
    <location>
        <position position="40"/>
    </location>
</feature>
<dbReference type="InterPro" id="IPR040919">
    <property type="entry name" value="Asparaginase_C"/>
</dbReference>
<feature type="region of interest" description="Disordered" evidence="10">
    <location>
        <begin position="1"/>
        <end position="23"/>
    </location>
</feature>
<dbReference type="Gene3D" id="1.25.40.20">
    <property type="entry name" value="Ankyrin repeat-containing domain"/>
    <property type="match status" value="2"/>
</dbReference>
<evidence type="ECO:0000256" key="5">
    <source>
        <dbReference type="ARBA" id="ARBA00061199"/>
    </source>
</evidence>
<dbReference type="AlphaFoldDB" id="A0A026WBH7"/>
<dbReference type="GO" id="GO:0004067">
    <property type="term" value="F:asparaginase activity"/>
    <property type="evidence" value="ECO:0007669"/>
    <property type="project" value="UniProtKB-UniRule"/>
</dbReference>
<comment type="similarity">
    <text evidence="5">In the N-terminal section; belongs to the asparaginase 1 family.</text>
</comment>
<dbReference type="FunFam" id="3.40.50.1170:FF:000003">
    <property type="entry name" value="60 kDa lysophospholipase"/>
    <property type="match status" value="1"/>
</dbReference>
<evidence type="ECO:0000259" key="12">
    <source>
        <dbReference type="Pfam" id="PF17763"/>
    </source>
</evidence>
<dbReference type="SMART" id="SM00870">
    <property type="entry name" value="Asparaginase"/>
    <property type="match status" value="1"/>
</dbReference>
<dbReference type="Proteomes" id="UP000053097">
    <property type="component" value="Unassembled WGS sequence"/>
</dbReference>
<evidence type="ECO:0000256" key="4">
    <source>
        <dbReference type="ARBA" id="ARBA00023043"/>
    </source>
</evidence>
<dbReference type="InterPro" id="IPR020827">
    <property type="entry name" value="Asparaginase/glutaminase_AS1"/>
</dbReference>
<dbReference type="InterPro" id="IPR037152">
    <property type="entry name" value="L-asparaginase_N_sf"/>
</dbReference>
<dbReference type="PROSITE" id="PS00144">
    <property type="entry name" value="ASN_GLN_ASE_1"/>
    <property type="match status" value="1"/>
</dbReference>
<dbReference type="InterPro" id="IPR002110">
    <property type="entry name" value="Ankyrin_rpt"/>
</dbReference>
<evidence type="ECO:0000256" key="6">
    <source>
        <dbReference type="PIRSR" id="PIRSR001220-2"/>
    </source>
</evidence>
<dbReference type="InterPro" id="IPR006033">
    <property type="entry name" value="AsnA_fam"/>
</dbReference>
<reference evidence="13 14" key="1">
    <citation type="journal article" date="2014" name="Curr. Biol.">
        <title>The genome of the clonal raider ant Cerapachys biroi.</title>
        <authorList>
            <person name="Oxley P.R."/>
            <person name="Ji L."/>
            <person name="Fetter-Pruneda I."/>
            <person name="McKenzie S.K."/>
            <person name="Li C."/>
            <person name="Hu H."/>
            <person name="Zhang G."/>
            <person name="Kronauer D.J."/>
        </authorList>
    </citation>
    <scope>NUCLEOTIDE SEQUENCE [LARGE SCALE GENOMIC DNA]</scope>
</reference>
<dbReference type="GO" id="GO:0006528">
    <property type="term" value="P:asparagine metabolic process"/>
    <property type="evidence" value="ECO:0007669"/>
    <property type="project" value="UniProtKB-ARBA"/>
</dbReference>
<evidence type="ECO:0000313" key="14">
    <source>
        <dbReference type="Proteomes" id="UP000053097"/>
    </source>
</evidence>
<dbReference type="Pfam" id="PF00710">
    <property type="entry name" value="Asparaginase"/>
    <property type="match status" value="1"/>
</dbReference>
<proteinExistence type="inferred from homology"/>
<evidence type="ECO:0000256" key="7">
    <source>
        <dbReference type="PROSITE-ProRule" id="PRU00023"/>
    </source>
</evidence>
<sequence>MHCDRDAGNVENGNKGKGLVGGLDGEKPEGRVLVLYTGGTIGMMRNELGGNDRDAGNVENGNKGKGLVGGLDGEKPEGRVLVLYTGGTIGMMRNELGALVPVANAFVKNLRRYPQLYDREYAEKRFGAMGPLVLPMSAIDNRRVVYSVLEYSKLNDSSNMNMTDWIRIANDIKESYEHFDGFVVLHGTDTLSYTASALSFMLEALGKIVILTGSQVPIFDTRSDGLDNFLASLVIAANFSIPEVCVFFGSTLLRGNRTSKVSATSFEAFQSPNFPPLATANINIEDFLNKIMFYKLRNFHQIFPVDYRSIFRPCAMEKFYVHASLNRNVGMLRLFPSITSSLVKAFVQAPIEGIVLQSYGAGNVPTNRDDIIEELRAAAKRGVIIVNITQCSTGTVSDTYEAGKLLQDAGVISGFDMTPEAALTKLAYVLSKREWDVETKRQMMQTNLRGELTSGRPPTIQDWDLVEAVARSLRLSSAAELQELGSILFPAMLNAAVIRRDIVKLESLKGYGADISQPNADGRTALHIACCVGDVKVVRHLLKMGANVHIKDHFDRTPLTDAIEHDHHEIIKVLLQCGAHLHGNAQLIGERMCAAATAGNMKRLRSFLLAGADLSQKDFGGRTPLHFAALHNHAEAIEFLLDHGADLDCVDMLGQTAGNLAEAAGGVDTTRFLRLYSAKRENSSANTSL</sequence>
<dbReference type="InterPro" id="IPR006034">
    <property type="entry name" value="Asparaginase/glutaminase-like"/>
</dbReference>
<evidence type="ECO:0000256" key="10">
    <source>
        <dbReference type="SAM" id="MobiDB-lite"/>
    </source>
</evidence>
<evidence type="ECO:0000259" key="11">
    <source>
        <dbReference type="Pfam" id="PF00710"/>
    </source>
</evidence>
<feature type="repeat" description="ANK" evidence="7">
    <location>
        <begin position="521"/>
        <end position="553"/>
    </location>
</feature>